<evidence type="ECO:0000313" key="3">
    <source>
        <dbReference type="Proteomes" id="UP000320055"/>
    </source>
</evidence>
<evidence type="ECO:0000256" key="1">
    <source>
        <dbReference type="SAM" id="MobiDB-lite"/>
    </source>
</evidence>
<dbReference type="EMBL" id="CAACVJ010000692">
    <property type="protein sequence ID" value="VEP18626.1"/>
    <property type="molecule type" value="Genomic_DNA"/>
</dbReference>
<sequence length="176" mass="20138">MKIRLNKVWQQLLLAILSFTIAITFAGCGVQTINQYEATARTTLTWQVNYTNDPMENKQGRYEEFESVSVDNRNGEKPDGRVVGPDEKGLYWATNPPKPTVDDIEARQKKSYEEPGKPEILRQVKYYITYQQDGQTITLPTNYEVYRQVVKAYPNQTPLQLTMGLNNGSVEKAEPI</sequence>
<proteinExistence type="predicted"/>
<keyword evidence="3" id="KW-1185">Reference proteome</keyword>
<organism evidence="2 3">
    <name type="scientific">Hyella patelloides LEGE 07179</name>
    <dbReference type="NCBI Taxonomy" id="945734"/>
    <lineage>
        <taxon>Bacteria</taxon>
        <taxon>Bacillati</taxon>
        <taxon>Cyanobacteriota</taxon>
        <taxon>Cyanophyceae</taxon>
        <taxon>Pleurocapsales</taxon>
        <taxon>Hyellaceae</taxon>
        <taxon>Hyella</taxon>
    </lineage>
</organism>
<dbReference type="RefSeq" id="WP_144868033.1">
    <property type="nucleotide sequence ID" value="NZ_LR213842.1"/>
</dbReference>
<reference evidence="2 3" key="1">
    <citation type="submission" date="2019-01" db="EMBL/GenBank/DDBJ databases">
        <authorList>
            <person name="Brito A."/>
        </authorList>
    </citation>
    <scope>NUCLEOTIDE SEQUENCE [LARGE SCALE GENOMIC DNA]</scope>
    <source>
        <strain evidence="2">1</strain>
    </source>
</reference>
<evidence type="ECO:0000313" key="2">
    <source>
        <dbReference type="EMBL" id="VEP18626.1"/>
    </source>
</evidence>
<accession>A0A563W4N7</accession>
<dbReference type="OrthoDB" id="581696at2"/>
<dbReference type="Proteomes" id="UP000320055">
    <property type="component" value="Unassembled WGS sequence"/>
</dbReference>
<dbReference type="AlphaFoldDB" id="A0A563W4N7"/>
<protein>
    <recommendedName>
        <fullName evidence="4">Lipoprotein</fullName>
    </recommendedName>
</protein>
<name>A0A563W4N7_9CYAN</name>
<dbReference type="PROSITE" id="PS51257">
    <property type="entry name" value="PROKAR_LIPOPROTEIN"/>
    <property type="match status" value="1"/>
</dbReference>
<feature type="compositionally biased region" description="Basic and acidic residues" evidence="1">
    <location>
        <begin position="73"/>
        <end position="89"/>
    </location>
</feature>
<evidence type="ECO:0008006" key="4">
    <source>
        <dbReference type="Google" id="ProtNLM"/>
    </source>
</evidence>
<gene>
    <name evidence="2" type="ORF">H1P_840007</name>
</gene>
<feature type="region of interest" description="Disordered" evidence="1">
    <location>
        <begin position="71"/>
        <end position="100"/>
    </location>
</feature>